<dbReference type="SUPFAM" id="SSF57850">
    <property type="entry name" value="RING/U-box"/>
    <property type="match status" value="1"/>
</dbReference>
<dbReference type="EMBL" id="OU503058">
    <property type="protein sequence ID" value="CAI9787400.1"/>
    <property type="molecule type" value="Genomic_DNA"/>
</dbReference>
<proteinExistence type="predicted"/>
<dbReference type="Proteomes" id="UP000834106">
    <property type="component" value="Chromosome 23"/>
</dbReference>
<dbReference type="SMART" id="SM00184">
    <property type="entry name" value="RING"/>
    <property type="match status" value="1"/>
</dbReference>
<dbReference type="InterPro" id="IPR051826">
    <property type="entry name" value="E3_ubiquitin-ligase_domain"/>
</dbReference>
<dbReference type="Pfam" id="PF13639">
    <property type="entry name" value="zf-RING_2"/>
    <property type="match status" value="1"/>
</dbReference>
<feature type="region of interest" description="Disordered" evidence="2">
    <location>
        <begin position="1"/>
        <end position="24"/>
    </location>
</feature>
<dbReference type="GO" id="GO:0008270">
    <property type="term" value="F:zinc ion binding"/>
    <property type="evidence" value="ECO:0007669"/>
    <property type="project" value="UniProtKB-KW"/>
</dbReference>
<gene>
    <name evidence="4" type="ORF">FPE_LOCUS34830</name>
</gene>
<keyword evidence="1" id="KW-0479">Metal-binding</keyword>
<dbReference type="PROSITE" id="PS50089">
    <property type="entry name" value="ZF_RING_2"/>
    <property type="match status" value="1"/>
</dbReference>
<dbReference type="AlphaFoldDB" id="A0AAD2AG52"/>
<dbReference type="GO" id="GO:0061630">
    <property type="term" value="F:ubiquitin protein ligase activity"/>
    <property type="evidence" value="ECO:0007669"/>
    <property type="project" value="TreeGrafter"/>
</dbReference>
<keyword evidence="5" id="KW-1185">Reference proteome</keyword>
<evidence type="ECO:0000313" key="4">
    <source>
        <dbReference type="EMBL" id="CAI9787400.1"/>
    </source>
</evidence>
<evidence type="ECO:0000256" key="2">
    <source>
        <dbReference type="SAM" id="MobiDB-lite"/>
    </source>
</evidence>
<dbReference type="PANTHER" id="PTHR22765:SF303">
    <property type="entry name" value="RING-TYPE DOMAIN-CONTAINING PROTEIN"/>
    <property type="match status" value="1"/>
</dbReference>
<evidence type="ECO:0000259" key="3">
    <source>
        <dbReference type="PROSITE" id="PS50089"/>
    </source>
</evidence>
<organism evidence="4 5">
    <name type="scientific">Fraxinus pennsylvanica</name>
    <dbReference type="NCBI Taxonomy" id="56036"/>
    <lineage>
        <taxon>Eukaryota</taxon>
        <taxon>Viridiplantae</taxon>
        <taxon>Streptophyta</taxon>
        <taxon>Embryophyta</taxon>
        <taxon>Tracheophyta</taxon>
        <taxon>Spermatophyta</taxon>
        <taxon>Magnoliopsida</taxon>
        <taxon>eudicotyledons</taxon>
        <taxon>Gunneridae</taxon>
        <taxon>Pentapetalae</taxon>
        <taxon>asterids</taxon>
        <taxon>lamiids</taxon>
        <taxon>Lamiales</taxon>
        <taxon>Oleaceae</taxon>
        <taxon>Oleeae</taxon>
        <taxon>Fraxinus</taxon>
    </lineage>
</organism>
<feature type="domain" description="RING-type" evidence="3">
    <location>
        <begin position="135"/>
        <end position="176"/>
    </location>
</feature>
<accession>A0AAD2AG52</accession>
<dbReference type="InterPro" id="IPR013083">
    <property type="entry name" value="Znf_RING/FYVE/PHD"/>
</dbReference>
<dbReference type="FunFam" id="3.30.40.10:FF:000611">
    <property type="entry name" value="Zinc finger family protein"/>
    <property type="match status" value="1"/>
</dbReference>
<sequence length="181" mass="20669">MAGMLPGVESARRRRFHSDSPTPSGYNLTRRSSFCLYASNHETLHSSSSSMRNPISQAYCDDTLGAVAREAKKRLDERLKAQWKSEIKRVSSGQERTRNLEVSPTNIIEVTEVFGLKKKFNWAKLSWKCTEQEECAVCLEHFMAGDTLMQLPCAHRFHSKCLVPWLESNAHCPCCRMEIQN</sequence>
<dbReference type="GO" id="GO:0006511">
    <property type="term" value="P:ubiquitin-dependent protein catabolic process"/>
    <property type="evidence" value="ECO:0007669"/>
    <property type="project" value="TreeGrafter"/>
</dbReference>
<reference evidence="4" key="1">
    <citation type="submission" date="2023-05" db="EMBL/GenBank/DDBJ databases">
        <authorList>
            <person name="Huff M."/>
        </authorList>
    </citation>
    <scope>NUCLEOTIDE SEQUENCE</scope>
</reference>
<dbReference type="Gene3D" id="3.30.40.10">
    <property type="entry name" value="Zinc/RING finger domain, C3HC4 (zinc finger)"/>
    <property type="match status" value="1"/>
</dbReference>
<protein>
    <recommendedName>
        <fullName evidence="3">RING-type domain-containing protein</fullName>
    </recommendedName>
</protein>
<evidence type="ECO:0000313" key="5">
    <source>
        <dbReference type="Proteomes" id="UP000834106"/>
    </source>
</evidence>
<keyword evidence="1" id="KW-0862">Zinc</keyword>
<name>A0AAD2AG52_9LAMI</name>
<keyword evidence="1" id="KW-0863">Zinc-finger</keyword>
<dbReference type="CDD" id="cd16454">
    <property type="entry name" value="RING-H2_PA-TM-RING"/>
    <property type="match status" value="1"/>
</dbReference>
<dbReference type="InterPro" id="IPR001841">
    <property type="entry name" value="Znf_RING"/>
</dbReference>
<evidence type="ECO:0000256" key="1">
    <source>
        <dbReference type="PROSITE-ProRule" id="PRU00175"/>
    </source>
</evidence>
<dbReference type="PANTHER" id="PTHR22765">
    <property type="entry name" value="RING FINGER AND PROTEASE ASSOCIATED DOMAIN-CONTAINING"/>
    <property type="match status" value="1"/>
</dbReference>